<comment type="caution">
    <text evidence="1">The sequence shown here is derived from an EMBL/GenBank/DDBJ whole genome shotgun (WGS) entry which is preliminary data.</text>
</comment>
<feature type="non-terminal residue" evidence="1">
    <location>
        <position position="73"/>
    </location>
</feature>
<dbReference type="Proteomes" id="UP000676336">
    <property type="component" value="Unassembled WGS sequence"/>
</dbReference>
<dbReference type="EMBL" id="CAJOBI010229265">
    <property type="protein sequence ID" value="CAF5060690.1"/>
    <property type="molecule type" value="Genomic_DNA"/>
</dbReference>
<protein>
    <submittedName>
        <fullName evidence="1">Uncharacterized protein</fullName>
    </submittedName>
</protein>
<proteinExistence type="predicted"/>
<sequence length="73" mass="7855">TPNNSIEKSTSLSSYDHSLVQSNLTLPLQEQTSAAAAAAATGNHNLLTMNSIQSLLNNNSNNQCKQEKFKFSS</sequence>
<reference evidence="1" key="1">
    <citation type="submission" date="2021-02" db="EMBL/GenBank/DDBJ databases">
        <authorList>
            <person name="Nowell W R."/>
        </authorList>
    </citation>
    <scope>NUCLEOTIDE SEQUENCE</scope>
</reference>
<accession>A0A8S3E6I0</accession>
<gene>
    <name evidence="1" type="ORF">SMN809_LOCUS59738</name>
</gene>
<name>A0A8S3E6I0_9BILA</name>
<evidence type="ECO:0000313" key="1">
    <source>
        <dbReference type="EMBL" id="CAF5060690.1"/>
    </source>
</evidence>
<evidence type="ECO:0000313" key="2">
    <source>
        <dbReference type="Proteomes" id="UP000676336"/>
    </source>
</evidence>
<dbReference type="AlphaFoldDB" id="A0A8S3E6I0"/>
<feature type="non-terminal residue" evidence="1">
    <location>
        <position position="1"/>
    </location>
</feature>
<organism evidence="1 2">
    <name type="scientific">Rotaria magnacalcarata</name>
    <dbReference type="NCBI Taxonomy" id="392030"/>
    <lineage>
        <taxon>Eukaryota</taxon>
        <taxon>Metazoa</taxon>
        <taxon>Spiralia</taxon>
        <taxon>Gnathifera</taxon>
        <taxon>Rotifera</taxon>
        <taxon>Eurotatoria</taxon>
        <taxon>Bdelloidea</taxon>
        <taxon>Philodinida</taxon>
        <taxon>Philodinidae</taxon>
        <taxon>Rotaria</taxon>
    </lineage>
</organism>